<evidence type="ECO:0000313" key="13">
    <source>
        <dbReference type="EMBL" id="TGY93211.1"/>
    </source>
</evidence>
<accession>A0A4S2HC29</accession>
<comment type="similarity">
    <text evidence="8 9">Belongs to the TonB-dependent receptor family.</text>
</comment>
<dbReference type="Pfam" id="PF07715">
    <property type="entry name" value="Plug"/>
    <property type="match status" value="1"/>
</dbReference>
<keyword evidence="5 9" id="KW-0798">TonB box</keyword>
<feature type="domain" description="TonB-dependent receptor plug" evidence="12">
    <location>
        <begin position="287"/>
        <end position="395"/>
    </location>
</feature>
<dbReference type="Gene3D" id="2.40.170.20">
    <property type="entry name" value="TonB-dependent receptor, beta-barrel domain"/>
    <property type="match status" value="1"/>
</dbReference>
<dbReference type="PROSITE" id="PS52016">
    <property type="entry name" value="TONB_DEPENDENT_REC_3"/>
    <property type="match status" value="1"/>
</dbReference>
<dbReference type="SUPFAM" id="SSF56935">
    <property type="entry name" value="Porins"/>
    <property type="match status" value="1"/>
</dbReference>
<evidence type="ECO:0000256" key="3">
    <source>
        <dbReference type="ARBA" id="ARBA00022452"/>
    </source>
</evidence>
<dbReference type="InterPro" id="IPR012910">
    <property type="entry name" value="Plug_dom"/>
</dbReference>
<keyword evidence="6 8" id="KW-0472">Membrane</keyword>
<dbReference type="InterPro" id="IPR037066">
    <property type="entry name" value="Plug_dom_sf"/>
</dbReference>
<evidence type="ECO:0000256" key="10">
    <source>
        <dbReference type="SAM" id="MobiDB-lite"/>
    </source>
</evidence>
<protein>
    <submittedName>
        <fullName evidence="13">TonB-dependent receptor</fullName>
    </submittedName>
</protein>
<feature type="compositionally biased region" description="Basic and acidic residues" evidence="10">
    <location>
        <begin position="20"/>
        <end position="32"/>
    </location>
</feature>
<keyword evidence="2 8" id="KW-0813">Transport</keyword>
<keyword evidence="13" id="KW-0675">Receptor</keyword>
<evidence type="ECO:0000256" key="5">
    <source>
        <dbReference type="ARBA" id="ARBA00023077"/>
    </source>
</evidence>
<dbReference type="GO" id="GO:0009279">
    <property type="term" value="C:cell outer membrane"/>
    <property type="evidence" value="ECO:0007669"/>
    <property type="project" value="UniProtKB-SubCell"/>
</dbReference>
<keyword evidence="14" id="KW-1185">Reference proteome</keyword>
<name>A0A4S2HC29_9PROT</name>
<dbReference type="PANTHER" id="PTHR47234">
    <property type="match status" value="1"/>
</dbReference>
<keyword evidence="4 8" id="KW-0812">Transmembrane</keyword>
<evidence type="ECO:0000256" key="4">
    <source>
        <dbReference type="ARBA" id="ARBA00022692"/>
    </source>
</evidence>
<feature type="domain" description="TonB-dependent receptor-like beta-barrel" evidence="11">
    <location>
        <begin position="699"/>
        <end position="1218"/>
    </location>
</feature>
<dbReference type="AlphaFoldDB" id="A0A4S2HC29"/>
<reference evidence="13 14" key="1">
    <citation type="journal article" date="2013" name="Int. J. Syst. Evol. Microbiol.">
        <title>Marinicauda pacifica gen. nov., sp. nov., a prosthecate alphaproteobacterium of the family Hyphomonadaceae isolated from deep seawater.</title>
        <authorList>
            <person name="Zhang X.Y."/>
            <person name="Li G.W."/>
            <person name="Wang C.S."/>
            <person name="Zhang Y.J."/>
            <person name="Xu X.W."/>
            <person name="Li H."/>
            <person name="Liu A."/>
            <person name="Liu C."/>
            <person name="Xie B.B."/>
            <person name="Qin Q.L."/>
            <person name="Xu Z."/>
            <person name="Chen X.L."/>
            <person name="Zhou B.C."/>
            <person name="Zhang Y.Z."/>
        </authorList>
    </citation>
    <scope>NUCLEOTIDE SEQUENCE [LARGE SCALE GENOMIC DNA]</scope>
    <source>
        <strain evidence="13 14">P-1 km-3</strain>
    </source>
</reference>
<evidence type="ECO:0000256" key="9">
    <source>
        <dbReference type="RuleBase" id="RU003357"/>
    </source>
</evidence>
<proteinExistence type="inferred from homology"/>
<dbReference type="Proteomes" id="UP000305451">
    <property type="component" value="Unassembled WGS sequence"/>
</dbReference>
<feature type="region of interest" description="Disordered" evidence="10">
    <location>
        <begin position="167"/>
        <end position="206"/>
    </location>
</feature>
<evidence type="ECO:0000313" key="14">
    <source>
        <dbReference type="Proteomes" id="UP000305451"/>
    </source>
</evidence>
<comment type="caution">
    <text evidence="13">The sequence shown here is derived from an EMBL/GenBank/DDBJ whole genome shotgun (WGS) entry which is preliminary data.</text>
</comment>
<dbReference type="InterPro" id="IPR036942">
    <property type="entry name" value="Beta-barrel_TonB_sf"/>
</dbReference>
<comment type="subcellular location">
    <subcellularLocation>
        <location evidence="1 8">Cell outer membrane</location>
        <topology evidence="1 8">Multi-pass membrane protein</topology>
    </subcellularLocation>
</comment>
<evidence type="ECO:0000256" key="8">
    <source>
        <dbReference type="PROSITE-ProRule" id="PRU01360"/>
    </source>
</evidence>
<evidence type="ECO:0000256" key="1">
    <source>
        <dbReference type="ARBA" id="ARBA00004571"/>
    </source>
</evidence>
<dbReference type="PANTHER" id="PTHR47234:SF2">
    <property type="entry name" value="TONB-DEPENDENT RECEPTOR"/>
    <property type="match status" value="1"/>
</dbReference>
<dbReference type="Gene3D" id="2.170.130.10">
    <property type="entry name" value="TonB-dependent receptor, plug domain"/>
    <property type="match status" value="1"/>
</dbReference>
<feature type="compositionally biased region" description="Basic and acidic residues" evidence="10">
    <location>
        <begin position="192"/>
        <end position="202"/>
    </location>
</feature>
<dbReference type="InterPro" id="IPR000531">
    <property type="entry name" value="Beta-barrel_TonB"/>
</dbReference>
<organism evidence="13 14">
    <name type="scientific">Marinicauda pacifica</name>
    <dbReference type="NCBI Taxonomy" id="1133559"/>
    <lineage>
        <taxon>Bacteria</taxon>
        <taxon>Pseudomonadati</taxon>
        <taxon>Pseudomonadota</taxon>
        <taxon>Alphaproteobacteria</taxon>
        <taxon>Maricaulales</taxon>
        <taxon>Maricaulaceae</taxon>
        <taxon>Marinicauda</taxon>
    </lineage>
</organism>
<gene>
    <name evidence="13" type="ORF">E5162_09140</name>
</gene>
<evidence type="ECO:0000259" key="12">
    <source>
        <dbReference type="Pfam" id="PF07715"/>
    </source>
</evidence>
<keyword evidence="7 8" id="KW-0998">Cell outer membrane</keyword>
<evidence type="ECO:0000256" key="6">
    <source>
        <dbReference type="ARBA" id="ARBA00023136"/>
    </source>
</evidence>
<dbReference type="InterPro" id="IPR039426">
    <property type="entry name" value="TonB-dep_rcpt-like"/>
</dbReference>
<feature type="region of interest" description="Disordered" evidence="10">
    <location>
        <begin position="1"/>
        <end position="32"/>
    </location>
</feature>
<dbReference type="Pfam" id="PF00593">
    <property type="entry name" value="TonB_dep_Rec_b-barrel"/>
    <property type="match status" value="1"/>
</dbReference>
<sequence>MQGGHANQPRLETSLEEAGPGERLDKADRDEREDDGCCKARRNCRDRACQDGVAPQSGKTECGCRAQYGAEHICRYRTPDQTDRKILSLDRVERAEYRECDHRAPDHSGKDRNCPPACDCPLRGCARRARPAFIWEVQCCHIDTIDARHRTLGRRLLAVGRAPGAVHRKSRHELSQARRLSRSANVLPQDPRGSRHSRDSFRTRTAGAVPRRMRAAPYVKNGGLNTMQSLFEKRGLRAILLGGAAAASLAAGHAYAQEAEDGEESANASDRIIVTGSRIVRQDFAADSPVVTIQGDALTANADITVDTYLNTLPQVNPAGTTTSNNPGNGGQANVDLRGFGANRNIVLLNGRRMMPSAASLTVDLNTVPAALIDRIEVVTGGAGAVYGADAVAGAVNIILKDDFEGMDLRVSYENSTEYWDAEEYSVSGVVGGNFGSDRGNAVLAIERSVREGMIKSQRPFAEQATSTTSFFPEGSLLFGAANAPTEAAVDAVFAGYGVAPGGVSAGNRFGFNLDGTLFSAGVFNNPSDVENFRYDIDGNVNQNIFPDAYSYNFDFVNLLTLPLERDSFMGQAEYRFDNDVEVFGNVTYSQYNSAQALAPTPIPTVRIRPPGENSAIEAVSALIEPGRSVANQLIIPVTNPFIPADLALILASRTGDDPNLVGSGADEPFQMRQRTLSAGLRQSNFENTVSNVTFGVSGPIGASGWRWNAYVSEGDTEIDRTQQGNIDTNRLQILLEAADGGDSICSGGFNPFGRQPLSQECIDYLEVSSTATTEFSQTVAQLYVTGDLLELPAGTVSTVLGAEYRGFDFSFDPGSGGGPISGFNAQNPNSGTNSFEDIFGEALIPLASDHPWAQSLELTLGYRFSRSEFTDGITGDTGGSEDSAYKAELSWTPLDYARVRASYQQAVRAPNFGELFGGGGAAPQYFDPCSVTTQARTGADSAQVRALCAATGVAAPDLYAQTPGTQASVTTSGNTNLDPESADTYTLGVVFSAPVQNQWTERFQGSIDYWYIDISSPILSPGVNQLVADCYNYYGNNQAYDAGYSSCQTIVRGGGDIFFLVDPNDPNGLFPGVNGGTQQASGLDFQFNYGFDLNWMGAPDWAGSIQTQLLLTHLLEWNQQELSDLPVLDFSGTASFFGEGLGTSFPEWKALWNTRWSVSDFEFDLRGQYISSMENRANVIFPGETSFTGTDAIWYWDVGATWKVTEGASVRLGINNLFDEQPPEYAPNVQSGTDPSLFDVVGRRVFGQIVLRY</sequence>
<evidence type="ECO:0000256" key="7">
    <source>
        <dbReference type="ARBA" id="ARBA00023237"/>
    </source>
</evidence>
<dbReference type="EMBL" id="SRXV01000002">
    <property type="protein sequence ID" value="TGY93211.1"/>
    <property type="molecule type" value="Genomic_DNA"/>
</dbReference>
<keyword evidence="3 8" id="KW-1134">Transmembrane beta strand</keyword>
<evidence type="ECO:0000256" key="2">
    <source>
        <dbReference type="ARBA" id="ARBA00022448"/>
    </source>
</evidence>
<evidence type="ECO:0000259" key="11">
    <source>
        <dbReference type="Pfam" id="PF00593"/>
    </source>
</evidence>